<dbReference type="PROSITE" id="PS50894">
    <property type="entry name" value="HPT"/>
    <property type="match status" value="1"/>
</dbReference>
<evidence type="ECO:0000256" key="6">
    <source>
        <dbReference type="ARBA" id="ARBA00022741"/>
    </source>
</evidence>
<dbReference type="InterPro" id="IPR036890">
    <property type="entry name" value="HATPase_C_sf"/>
</dbReference>
<dbReference type="EMBL" id="CP033433">
    <property type="protein sequence ID" value="AYQ73120.1"/>
    <property type="molecule type" value="Genomic_DNA"/>
</dbReference>
<dbReference type="Proteomes" id="UP000269097">
    <property type="component" value="Chromosome"/>
</dbReference>
<evidence type="ECO:0000313" key="14">
    <source>
        <dbReference type="EMBL" id="AYQ73120.1"/>
    </source>
</evidence>
<evidence type="ECO:0000256" key="7">
    <source>
        <dbReference type="ARBA" id="ARBA00022777"/>
    </source>
</evidence>
<dbReference type="AlphaFoldDB" id="A0A3G3JXY8"/>
<evidence type="ECO:0000256" key="10">
    <source>
        <dbReference type="PROSITE-ProRule" id="PRU00110"/>
    </source>
</evidence>
<dbReference type="SUPFAM" id="SSF55874">
    <property type="entry name" value="ATPase domain of HSP90 chaperone/DNA topoisomerase II/histidine kinase"/>
    <property type="match status" value="1"/>
</dbReference>
<evidence type="ECO:0000256" key="1">
    <source>
        <dbReference type="ARBA" id="ARBA00000085"/>
    </source>
</evidence>
<dbReference type="GO" id="GO:0006935">
    <property type="term" value="P:chemotaxis"/>
    <property type="evidence" value="ECO:0007669"/>
    <property type="project" value="UniProtKB-KW"/>
</dbReference>
<dbReference type="InterPro" id="IPR051315">
    <property type="entry name" value="Bact_Chemotaxis_CheA"/>
</dbReference>
<dbReference type="Gene3D" id="1.20.120.160">
    <property type="entry name" value="HPT domain"/>
    <property type="match status" value="1"/>
</dbReference>
<dbReference type="Gene3D" id="6.10.340.10">
    <property type="match status" value="1"/>
</dbReference>
<keyword evidence="11" id="KW-0472">Membrane</keyword>
<dbReference type="PRINTS" id="PR00344">
    <property type="entry name" value="BCTRLSENSOR"/>
</dbReference>
<keyword evidence="8" id="KW-0067">ATP-binding</keyword>
<dbReference type="PANTHER" id="PTHR43395">
    <property type="entry name" value="SENSOR HISTIDINE KINASE CHEA"/>
    <property type="match status" value="1"/>
</dbReference>
<evidence type="ECO:0000256" key="8">
    <source>
        <dbReference type="ARBA" id="ARBA00022840"/>
    </source>
</evidence>
<name>A0A3G3JXY8_9BACL</name>
<dbReference type="PROSITE" id="PS50109">
    <property type="entry name" value="HIS_KIN"/>
    <property type="match status" value="1"/>
</dbReference>
<dbReference type="RefSeq" id="WP_123041202.1">
    <property type="nucleotide sequence ID" value="NZ_CP033433.1"/>
</dbReference>
<keyword evidence="11" id="KW-1133">Transmembrane helix</keyword>
<feature type="transmembrane region" description="Helical" evidence="11">
    <location>
        <begin position="283"/>
        <end position="302"/>
    </location>
</feature>
<keyword evidence="7" id="KW-0418">Kinase</keyword>
<evidence type="ECO:0000256" key="9">
    <source>
        <dbReference type="ARBA" id="ARBA00023012"/>
    </source>
</evidence>
<dbReference type="SUPFAM" id="SSF47226">
    <property type="entry name" value="Histidine-containing phosphotransfer domain, HPT domain"/>
    <property type="match status" value="1"/>
</dbReference>
<comment type="catalytic activity">
    <reaction evidence="1">
        <text>ATP + protein L-histidine = ADP + protein N-phospho-L-histidine.</text>
        <dbReference type="EC" id="2.7.13.3"/>
    </reaction>
</comment>
<evidence type="ECO:0000259" key="13">
    <source>
        <dbReference type="PROSITE" id="PS50894"/>
    </source>
</evidence>
<keyword evidence="6" id="KW-0547">Nucleotide-binding</keyword>
<protein>
    <recommendedName>
        <fullName evidence="2">histidine kinase</fullName>
        <ecNumber evidence="2">2.7.13.3</ecNumber>
    </recommendedName>
</protein>
<keyword evidence="9" id="KW-0902">Two-component regulatory system</keyword>
<dbReference type="InterPro" id="IPR007892">
    <property type="entry name" value="CHASE4"/>
</dbReference>
<dbReference type="EC" id="2.7.13.3" evidence="2"/>
<dbReference type="GO" id="GO:0005524">
    <property type="term" value="F:ATP binding"/>
    <property type="evidence" value="ECO:0007669"/>
    <property type="project" value="UniProtKB-KW"/>
</dbReference>
<dbReference type="GO" id="GO:0004673">
    <property type="term" value="F:protein histidine kinase activity"/>
    <property type="evidence" value="ECO:0007669"/>
    <property type="project" value="UniProtKB-EC"/>
</dbReference>
<keyword evidence="5" id="KW-0808">Transferase</keyword>
<evidence type="ECO:0000256" key="5">
    <source>
        <dbReference type="ARBA" id="ARBA00022679"/>
    </source>
</evidence>
<sequence length="855" mass="96418">MSHTRKRRSFMAELLIWILLLVVLPVMAFQVFFYFNSFDHMKRMEQEKAEATSRSAAKAIENLGESILGITVTNAYWADNLEAIRKRDTQWLQDNIGDMPKIVQEIDFAAEADLKGNILVQAGDVKELTTQVKYPVILERIAKEGKFFGILNTSRGLAAVAVSPVTDEEGKQPPQGMLITGRLLTGDLLKSLSSMLQTDIAILTDAGQYLSTPGGYDQDQLQPLLAQLRDNNSHNFQMDRSEGTYINRYAASLLDMSGQNVGVLHTQSPSVSATQAADDQKTLMLYLIGILAALVILVMYLLRRRIVLPLRQFTQSLQEVAAGKQIEEIPKHVLEAEAAIVQAFQQIIQWNRLLEQTVERRTAEIRNLLDHARQGFLSFGPDLTVNDEFSAECVRLFGFEPAGRSLPDLLYPDDPEENQLIRSILTDYHAEETPLAKEMIFSLLPEEVRIGKRTAKIEFVPLQGPSGIQEDFATGTSIMAILTDMTETRQLEDLMQQERRILKMVVQVVTHPEDLSSVLRDFESFHTTEMWELLASDETAQSKAASIYRLIHTFKGSFAFLQFQHIVPYLHELESGLQDRMNDPSLMTDRLTTYLRDQSMANWLEADIQQLRSILGASYDSLLTEEGIKLNKSQWSQIESVLERTLAAQEDRTWLEEFHTWRYRPAGSLFRPYAAYLTELAERTGVLLHPVVLRGGDVPVDPDRLYGFARSFVHVVRNAVVHGIEPPDERLDNGKDEYGTVSFAVERAEDEVRIVFEDDGRGIDPEALRAKAANQGMDTTGMSDEEALQLIFEERLSTSRQISEWSGRGVGLSVVKDELDQLGGRIEISTRRGRGTSFVFRIPDAAWKGEKQVGA</sequence>
<evidence type="ECO:0000259" key="12">
    <source>
        <dbReference type="PROSITE" id="PS50109"/>
    </source>
</evidence>
<dbReference type="FunFam" id="3.30.565.10:FF:000016">
    <property type="entry name" value="Chemotaxis protein CheA, putative"/>
    <property type="match status" value="1"/>
</dbReference>
<evidence type="ECO:0000313" key="15">
    <source>
        <dbReference type="Proteomes" id="UP000269097"/>
    </source>
</evidence>
<dbReference type="InterPro" id="IPR036641">
    <property type="entry name" value="HPT_dom_sf"/>
</dbReference>
<dbReference type="PANTHER" id="PTHR43395:SF10">
    <property type="entry name" value="CHEMOTAXIS PROTEIN CHEA"/>
    <property type="match status" value="1"/>
</dbReference>
<reference evidence="14 15" key="1">
    <citation type="submission" date="2018-10" db="EMBL/GenBank/DDBJ databases">
        <title>Genome Sequence of Cohnella sp.</title>
        <authorList>
            <person name="Srinivasan S."/>
            <person name="Kim M.K."/>
        </authorList>
    </citation>
    <scope>NUCLEOTIDE SEQUENCE [LARGE SCALE GENOMIC DNA]</scope>
    <source>
        <strain evidence="14 15">18JY8-7</strain>
    </source>
</reference>
<keyword evidence="4 10" id="KW-0597">Phosphoprotein</keyword>
<feature type="domain" description="Histidine kinase" evidence="12">
    <location>
        <begin position="712"/>
        <end position="846"/>
    </location>
</feature>
<feature type="modified residue" description="Phosphohistidine" evidence="10">
    <location>
        <position position="552"/>
    </location>
</feature>
<dbReference type="Pfam" id="PF05228">
    <property type="entry name" value="CHASE4"/>
    <property type="match status" value="1"/>
</dbReference>
<feature type="domain" description="HPt" evidence="13">
    <location>
        <begin position="511"/>
        <end position="618"/>
    </location>
</feature>
<dbReference type="InterPro" id="IPR008207">
    <property type="entry name" value="Sig_transdc_His_kin_Hpt_dom"/>
</dbReference>
<evidence type="ECO:0000256" key="3">
    <source>
        <dbReference type="ARBA" id="ARBA00022500"/>
    </source>
</evidence>
<evidence type="ECO:0000256" key="2">
    <source>
        <dbReference type="ARBA" id="ARBA00012438"/>
    </source>
</evidence>
<evidence type="ECO:0000256" key="4">
    <source>
        <dbReference type="ARBA" id="ARBA00022553"/>
    </source>
</evidence>
<dbReference type="Pfam" id="PF02518">
    <property type="entry name" value="HATPase_c"/>
    <property type="match status" value="1"/>
</dbReference>
<gene>
    <name evidence="14" type="ORF">EAV92_11415</name>
</gene>
<keyword evidence="15" id="KW-1185">Reference proteome</keyword>
<evidence type="ECO:0000256" key="11">
    <source>
        <dbReference type="SAM" id="Phobius"/>
    </source>
</evidence>
<dbReference type="KEGG" id="coh:EAV92_11415"/>
<dbReference type="SMART" id="SM00387">
    <property type="entry name" value="HATPase_c"/>
    <property type="match status" value="1"/>
</dbReference>
<organism evidence="14 15">
    <name type="scientific">Cohnella candidum</name>
    <dbReference type="NCBI Taxonomy" id="2674991"/>
    <lineage>
        <taxon>Bacteria</taxon>
        <taxon>Bacillati</taxon>
        <taxon>Bacillota</taxon>
        <taxon>Bacilli</taxon>
        <taxon>Bacillales</taxon>
        <taxon>Paenibacillaceae</taxon>
        <taxon>Cohnella</taxon>
    </lineage>
</organism>
<dbReference type="InterPro" id="IPR004358">
    <property type="entry name" value="Sig_transdc_His_kin-like_C"/>
</dbReference>
<keyword evidence="3" id="KW-0145">Chemotaxis</keyword>
<dbReference type="InterPro" id="IPR005467">
    <property type="entry name" value="His_kinase_dom"/>
</dbReference>
<dbReference type="InterPro" id="IPR003594">
    <property type="entry name" value="HATPase_dom"/>
</dbReference>
<accession>A0A3G3JXY8</accession>
<dbReference type="Gene3D" id="3.30.565.10">
    <property type="entry name" value="Histidine kinase-like ATPase, C-terminal domain"/>
    <property type="match status" value="1"/>
</dbReference>
<keyword evidence="11" id="KW-0812">Transmembrane</keyword>
<dbReference type="GO" id="GO:0000160">
    <property type="term" value="P:phosphorelay signal transduction system"/>
    <property type="evidence" value="ECO:0007669"/>
    <property type="project" value="UniProtKB-KW"/>
</dbReference>
<proteinExistence type="predicted"/>